<organism evidence="2 3">
    <name type="scientific">Salipiger marinus</name>
    <dbReference type="NCBI Taxonomy" id="555512"/>
    <lineage>
        <taxon>Bacteria</taxon>
        <taxon>Pseudomonadati</taxon>
        <taxon>Pseudomonadota</taxon>
        <taxon>Alphaproteobacteria</taxon>
        <taxon>Rhodobacterales</taxon>
        <taxon>Roseobacteraceae</taxon>
        <taxon>Salipiger</taxon>
    </lineage>
</organism>
<dbReference type="AlphaFoldDB" id="A0A1G8PZM1"/>
<dbReference type="EMBL" id="FNEJ01000014">
    <property type="protein sequence ID" value="SDI97887.1"/>
    <property type="molecule type" value="Genomic_DNA"/>
</dbReference>
<reference evidence="2 3" key="1">
    <citation type="submission" date="2016-10" db="EMBL/GenBank/DDBJ databases">
        <authorList>
            <person name="de Groot N.N."/>
        </authorList>
    </citation>
    <scope>NUCLEOTIDE SEQUENCE [LARGE SCALE GENOMIC DNA]</scope>
    <source>
        <strain evidence="2 3">DSM 26424</strain>
    </source>
</reference>
<sequence length="216" mass="23601">MPGTDLSGAAHACDCQPYGRRTGRLQDLARHLGVALGGRPAQALASRLLLPVTKDTFLRSVRTAMRPLASAPRVIGISSAPPPSAPMRWTPEPRSPAHNGSHPRLALADDVFLPRGGNFCQPAGRDDLYTLLLEKSFLSCQSEAFIPSGGKYFLVLSDITVPALISGLHNVGSEQYGNTDRNKFFAVLRSTSRSVVGMFHWIYWPWRTKRLSGEPH</sequence>
<evidence type="ECO:0000313" key="3">
    <source>
        <dbReference type="Proteomes" id="UP000199093"/>
    </source>
</evidence>
<proteinExistence type="predicted"/>
<feature type="region of interest" description="Disordered" evidence="1">
    <location>
        <begin position="75"/>
        <end position="101"/>
    </location>
</feature>
<dbReference type="Proteomes" id="UP000199093">
    <property type="component" value="Unassembled WGS sequence"/>
</dbReference>
<keyword evidence="3" id="KW-1185">Reference proteome</keyword>
<protein>
    <submittedName>
        <fullName evidence="2">Uncharacterized protein</fullName>
    </submittedName>
</protein>
<gene>
    <name evidence="2" type="ORF">SAMN04487993_10144</name>
</gene>
<name>A0A1G8PZM1_9RHOB</name>
<accession>A0A1G8PZM1</accession>
<evidence type="ECO:0000256" key="1">
    <source>
        <dbReference type="SAM" id="MobiDB-lite"/>
    </source>
</evidence>
<evidence type="ECO:0000313" key="2">
    <source>
        <dbReference type="EMBL" id="SDI97887.1"/>
    </source>
</evidence>